<dbReference type="EMBL" id="ABOX02000008">
    <property type="protein sequence ID" value="EEF61821.1"/>
    <property type="molecule type" value="Genomic_DNA"/>
</dbReference>
<accession>B9XEV7</accession>
<proteinExistence type="predicted"/>
<comment type="caution">
    <text evidence="1">The sequence shown here is derived from an EMBL/GenBank/DDBJ whole genome shotgun (WGS) entry which is preliminary data.</text>
</comment>
<gene>
    <name evidence="1" type="ORF">Cflav_PD4861</name>
</gene>
<evidence type="ECO:0000313" key="1">
    <source>
        <dbReference type="EMBL" id="EEF61821.1"/>
    </source>
</evidence>
<feature type="non-terminal residue" evidence="1">
    <location>
        <position position="1"/>
    </location>
</feature>
<sequence length="61" mass="7157">ELIQEKPEVYVKMVNALSRMSRGALNLEQLKQRLRDRLGKGGKRPFSRETIRQMEEALNLM</sequence>
<evidence type="ECO:0000313" key="2">
    <source>
        <dbReference type="Proteomes" id="UP000003688"/>
    </source>
</evidence>
<name>B9XEV7_PEDPL</name>
<dbReference type="Proteomes" id="UP000003688">
    <property type="component" value="Unassembled WGS sequence"/>
</dbReference>
<dbReference type="RefSeq" id="WP_007414355.1">
    <property type="nucleotide sequence ID" value="NZ_ABOX02000008.1"/>
</dbReference>
<protein>
    <submittedName>
        <fullName evidence="1">Uncharacterized protein</fullName>
    </submittedName>
</protein>
<keyword evidence="2" id="KW-1185">Reference proteome</keyword>
<reference evidence="1 2" key="1">
    <citation type="journal article" date="2011" name="J. Bacteriol.">
        <title>Genome sequence of 'Pedosphaera parvula' Ellin514, an aerobic Verrucomicrobial isolate from pasture soil.</title>
        <authorList>
            <person name="Kant R."/>
            <person name="van Passel M.W."/>
            <person name="Sangwan P."/>
            <person name="Palva A."/>
            <person name="Lucas S."/>
            <person name="Copeland A."/>
            <person name="Lapidus A."/>
            <person name="Glavina Del Rio T."/>
            <person name="Dalin E."/>
            <person name="Tice H."/>
            <person name="Bruce D."/>
            <person name="Goodwin L."/>
            <person name="Pitluck S."/>
            <person name="Chertkov O."/>
            <person name="Larimer F.W."/>
            <person name="Land M.L."/>
            <person name="Hauser L."/>
            <person name="Brettin T.S."/>
            <person name="Detter J.C."/>
            <person name="Han S."/>
            <person name="de Vos W.M."/>
            <person name="Janssen P.H."/>
            <person name="Smidt H."/>
        </authorList>
    </citation>
    <scope>NUCLEOTIDE SEQUENCE [LARGE SCALE GENOMIC DNA]</scope>
    <source>
        <strain evidence="1 2">Ellin514</strain>
    </source>
</reference>
<organism evidence="1 2">
    <name type="scientific">Pedosphaera parvula (strain Ellin514)</name>
    <dbReference type="NCBI Taxonomy" id="320771"/>
    <lineage>
        <taxon>Bacteria</taxon>
        <taxon>Pseudomonadati</taxon>
        <taxon>Verrucomicrobiota</taxon>
        <taxon>Pedosphaerae</taxon>
        <taxon>Pedosphaerales</taxon>
        <taxon>Pedosphaeraceae</taxon>
        <taxon>Pedosphaera</taxon>
    </lineage>
</organism>
<dbReference type="AlphaFoldDB" id="B9XEV7"/>